<dbReference type="PANTHER" id="PTHR24136">
    <property type="entry name" value="SOWAH (DROSOPHILA) HOMOLOG"/>
    <property type="match status" value="1"/>
</dbReference>
<dbReference type="SMART" id="SM00248">
    <property type="entry name" value="ANK"/>
    <property type="match status" value="3"/>
</dbReference>
<organism evidence="6 7">
    <name type="scientific">Coniochaeta hoffmannii</name>
    <dbReference type="NCBI Taxonomy" id="91930"/>
    <lineage>
        <taxon>Eukaryota</taxon>
        <taxon>Fungi</taxon>
        <taxon>Dikarya</taxon>
        <taxon>Ascomycota</taxon>
        <taxon>Pezizomycotina</taxon>
        <taxon>Sordariomycetes</taxon>
        <taxon>Sordariomycetidae</taxon>
        <taxon>Coniochaetales</taxon>
        <taxon>Coniochaetaceae</taxon>
        <taxon>Coniochaeta</taxon>
    </lineage>
</organism>
<dbReference type="EMBL" id="JANBVN010000149">
    <property type="protein sequence ID" value="KAJ9138061.1"/>
    <property type="molecule type" value="Genomic_DNA"/>
</dbReference>
<comment type="caution">
    <text evidence="6">The sequence shown here is derived from an EMBL/GenBank/DDBJ whole genome shotgun (WGS) entry which is preliminary data.</text>
</comment>
<dbReference type="Gene3D" id="1.25.40.20">
    <property type="entry name" value="Ankyrin repeat-containing domain"/>
    <property type="match status" value="1"/>
</dbReference>
<dbReference type="GO" id="GO:0016567">
    <property type="term" value="P:protein ubiquitination"/>
    <property type="evidence" value="ECO:0007669"/>
    <property type="project" value="TreeGrafter"/>
</dbReference>
<feature type="compositionally biased region" description="Basic and acidic residues" evidence="4">
    <location>
        <begin position="264"/>
        <end position="273"/>
    </location>
</feature>
<name>A0AA38VFD8_9PEZI</name>
<feature type="compositionally biased region" description="Polar residues" evidence="4">
    <location>
        <begin position="251"/>
        <end position="263"/>
    </location>
</feature>
<evidence type="ECO:0000256" key="4">
    <source>
        <dbReference type="SAM" id="MobiDB-lite"/>
    </source>
</evidence>
<protein>
    <recommendedName>
        <fullName evidence="5">Ubiquitin-like domain-containing protein</fullName>
    </recommendedName>
</protein>
<evidence type="ECO:0000259" key="5">
    <source>
        <dbReference type="Pfam" id="PF22893"/>
    </source>
</evidence>
<dbReference type="PANTHER" id="PTHR24136:SF15">
    <property type="entry name" value="ANK_REP_REGION DOMAIN-CONTAINING PROTEIN"/>
    <property type="match status" value="1"/>
</dbReference>
<dbReference type="AlphaFoldDB" id="A0AA38VFD8"/>
<dbReference type="Pfam" id="PF22893">
    <property type="entry name" value="ULD_2"/>
    <property type="match status" value="1"/>
</dbReference>
<dbReference type="InterPro" id="IPR051573">
    <property type="entry name" value="Ankyrin-SOCS_box_domain"/>
</dbReference>
<dbReference type="Pfam" id="PF12796">
    <property type="entry name" value="Ank_2"/>
    <property type="match status" value="1"/>
</dbReference>
<dbReference type="Proteomes" id="UP001174691">
    <property type="component" value="Unassembled WGS sequence"/>
</dbReference>
<proteinExistence type="inferred from homology"/>
<dbReference type="InterPro" id="IPR036770">
    <property type="entry name" value="Ankyrin_rpt-contain_sf"/>
</dbReference>
<feature type="domain" description="Ubiquitin-like" evidence="5">
    <location>
        <begin position="373"/>
        <end position="451"/>
    </location>
</feature>
<gene>
    <name evidence="6" type="ORF">NKR19_g7951</name>
</gene>
<keyword evidence="2" id="KW-0677">Repeat</keyword>
<dbReference type="InterPro" id="IPR002110">
    <property type="entry name" value="Ankyrin_rpt"/>
</dbReference>
<keyword evidence="3" id="KW-0040">ANK repeat</keyword>
<feature type="compositionally biased region" description="Basic and acidic residues" evidence="4">
    <location>
        <begin position="240"/>
        <end position="249"/>
    </location>
</feature>
<comment type="similarity">
    <text evidence="1">Belongs to the ankyrin SOCS box (ASB) family.</text>
</comment>
<dbReference type="GO" id="GO:0045732">
    <property type="term" value="P:positive regulation of protein catabolic process"/>
    <property type="evidence" value="ECO:0007669"/>
    <property type="project" value="TreeGrafter"/>
</dbReference>
<reference evidence="6" key="1">
    <citation type="submission" date="2022-07" db="EMBL/GenBank/DDBJ databases">
        <title>Fungi with potential for degradation of polypropylene.</title>
        <authorList>
            <person name="Gostincar C."/>
        </authorList>
    </citation>
    <scope>NUCLEOTIDE SEQUENCE</scope>
    <source>
        <strain evidence="6">EXF-13287</strain>
    </source>
</reference>
<feature type="region of interest" description="Disordered" evidence="4">
    <location>
        <begin position="235"/>
        <end position="275"/>
    </location>
</feature>
<evidence type="ECO:0000256" key="3">
    <source>
        <dbReference type="ARBA" id="ARBA00023043"/>
    </source>
</evidence>
<keyword evidence="7" id="KW-1185">Reference proteome</keyword>
<evidence type="ECO:0000313" key="6">
    <source>
        <dbReference type="EMBL" id="KAJ9138061.1"/>
    </source>
</evidence>
<dbReference type="SUPFAM" id="SSF48403">
    <property type="entry name" value="Ankyrin repeat"/>
    <property type="match status" value="1"/>
</dbReference>
<evidence type="ECO:0000256" key="1">
    <source>
        <dbReference type="ARBA" id="ARBA00005949"/>
    </source>
</evidence>
<sequence>MSFGFSAGDIWEGGKVIVRSGRVVIDADKAPGEYQREVDTSAALESALDHLGGTLTSTRPHLQTSNINNLVKTIKTAEHEHKQKLGRRYGDKLGRNAPRGRRHGVFKKVQYTLFAAKDEEKHQKDQQGPLNSLQAHALGVVIANQDVQLSTVERGIAEEEAHHNSIVQKVSHVESTLLQKWDETESTRQQQQAYMASSLHDGIGLILGRLQDQKAELADELRRIMSEDGLRIGIYGSGRTSDDVPRKDGTPPTQNGPTPSTNCKGKDSTRPRCQDQVPCSARSIYEARKLEAMSVLRVHNRSMEFTWWNQGKTSRTIIPNVSLVDGDEGVLLTFLFILLGMCLELGLELGRFVSSQVARHAGISSGVSLFMSDTIEFTDALGRAFKLSVVQSTEWELFDAWLREQFKGCPGSAKVQNGKYVIFDARDPDSVLTKASWRQAVRPRRRFQMAIAYEHVQLRRSCPRPISQVSEPATFTPEYSHWRAGPNGSETEYERLDDDSEDAIGLPTCGPVRETSDQERRELEDLAHFSMIWMQRDDRLHNAALSGDYDATAALIRGGLDVNQTTGRTGSALIAAIASGSTRVVELLLTSGADPLQSVHQGHTPVSVAACFAGEYVADLILEAAFHASRQQPGRFQDAVDTALNEATRLERCDRHKLLLFMGANPTSTMRSGKSAFALALARNDSMNLEMFLTMLYDRSLLTDIEARKIFSAIRGMDMGSQQLQPWLRVCCAAISAGSSEQLETEVAKRVRKRGGLYFRLNIDNLRCHPDIRTFWRSYENQRLGIVRDPLLAGMA</sequence>
<accession>A0AA38VFD8</accession>
<evidence type="ECO:0000313" key="7">
    <source>
        <dbReference type="Proteomes" id="UP001174691"/>
    </source>
</evidence>
<dbReference type="InterPro" id="IPR054464">
    <property type="entry name" value="ULD_fung"/>
</dbReference>
<evidence type="ECO:0000256" key="2">
    <source>
        <dbReference type="ARBA" id="ARBA00022737"/>
    </source>
</evidence>